<evidence type="ECO:0000313" key="2">
    <source>
        <dbReference type="EMBL" id="POS84986.1"/>
    </source>
</evidence>
<keyword evidence="3" id="KW-1185">Reference proteome</keyword>
<comment type="caution">
    <text evidence="2">The sequence shown here is derived from an EMBL/GenBank/DDBJ whole genome shotgun (WGS) entry which is preliminary data.</text>
</comment>
<dbReference type="EMBL" id="PEDP01000773">
    <property type="protein sequence ID" value="POS84986.1"/>
    <property type="molecule type" value="Genomic_DNA"/>
</dbReference>
<organism evidence="2 3">
    <name type="scientific">Erysiphe pulchra</name>
    <dbReference type="NCBI Taxonomy" id="225359"/>
    <lineage>
        <taxon>Eukaryota</taxon>
        <taxon>Fungi</taxon>
        <taxon>Dikarya</taxon>
        <taxon>Ascomycota</taxon>
        <taxon>Pezizomycotina</taxon>
        <taxon>Leotiomycetes</taxon>
        <taxon>Erysiphales</taxon>
        <taxon>Erysiphaceae</taxon>
        <taxon>Erysiphe</taxon>
    </lineage>
</organism>
<accession>A0A2S4PSI8</accession>
<evidence type="ECO:0000313" key="3">
    <source>
        <dbReference type="Proteomes" id="UP000237438"/>
    </source>
</evidence>
<feature type="compositionally biased region" description="Pro residues" evidence="1">
    <location>
        <begin position="21"/>
        <end position="45"/>
    </location>
</feature>
<feature type="region of interest" description="Disordered" evidence="1">
    <location>
        <begin position="1"/>
        <end position="49"/>
    </location>
</feature>
<dbReference type="Proteomes" id="UP000237438">
    <property type="component" value="Unassembled WGS sequence"/>
</dbReference>
<proteinExistence type="predicted"/>
<reference evidence="2 3" key="1">
    <citation type="submission" date="2017-10" db="EMBL/GenBank/DDBJ databases">
        <title>Development of genomic resources for the powdery mildew, Erysiphe pulchra.</title>
        <authorList>
            <person name="Wadl P.A."/>
            <person name="Mack B.M."/>
            <person name="Moore G."/>
            <person name="Beltz S.B."/>
        </authorList>
    </citation>
    <scope>NUCLEOTIDE SEQUENCE [LARGE SCALE GENOMIC DNA]</scope>
    <source>
        <strain evidence="2">Cflorida</strain>
    </source>
</reference>
<dbReference type="AlphaFoldDB" id="A0A2S4PSI8"/>
<sequence>MIDFMESTQEIQALSTEKSNEPPPMTLHLPPIPDSPPSPTSPTPPSHSQLLNLQKGVVLNREAADETLSLLNIPQTAENTRAIMARTGQKKARVTLKNRVRVALTSRKPHRPVNRDKFITSASPSTALSDKGLSVRLPQEHEWRRLSPMRIR</sequence>
<name>A0A2S4PSI8_9PEZI</name>
<protein>
    <submittedName>
        <fullName evidence="2">Uncharacterized protein</fullName>
    </submittedName>
</protein>
<gene>
    <name evidence="2" type="ORF">EPUL_003882</name>
</gene>
<evidence type="ECO:0000256" key="1">
    <source>
        <dbReference type="SAM" id="MobiDB-lite"/>
    </source>
</evidence>
<feature type="compositionally biased region" description="Polar residues" evidence="1">
    <location>
        <begin position="1"/>
        <end position="17"/>
    </location>
</feature>